<evidence type="ECO:0000256" key="2">
    <source>
        <dbReference type="SAM" id="Phobius"/>
    </source>
</evidence>
<name>W7A0L7_COCMI</name>
<evidence type="ECO:0000313" key="3">
    <source>
        <dbReference type="EMBL" id="EUC49581.1"/>
    </source>
</evidence>
<keyword evidence="2" id="KW-0472">Membrane</keyword>
<feature type="region of interest" description="Disordered" evidence="1">
    <location>
        <begin position="1"/>
        <end position="56"/>
    </location>
</feature>
<dbReference type="Proteomes" id="UP000054032">
    <property type="component" value="Unassembled WGS sequence"/>
</dbReference>
<dbReference type="RefSeq" id="XP_007683892.1">
    <property type="nucleotide sequence ID" value="XM_007685702.1"/>
</dbReference>
<keyword evidence="2" id="KW-1133">Transmembrane helix</keyword>
<dbReference type="GeneID" id="19126410"/>
<keyword evidence="4" id="KW-1185">Reference proteome</keyword>
<evidence type="ECO:0000256" key="1">
    <source>
        <dbReference type="SAM" id="MobiDB-lite"/>
    </source>
</evidence>
<accession>W7A0L7</accession>
<feature type="compositionally biased region" description="Basic and acidic residues" evidence="1">
    <location>
        <begin position="35"/>
        <end position="51"/>
    </location>
</feature>
<dbReference type="AlphaFoldDB" id="W7A0L7"/>
<dbReference type="STRING" id="930090.W7A0L7"/>
<keyword evidence="2" id="KW-0812">Transmembrane</keyword>
<proteinExistence type="predicted"/>
<gene>
    <name evidence="3" type="ORF">COCMIDRAFT_84181</name>
</gene>
<dbReference type="HOGENOM" id="CLU_093531_0_0_1"/>
<evidence type="ECO:0000313" key="4">
    <source>
        <dbReference type="Proteomes" id="UP000054032"/>
    </source>
</evidence>
<dbReference type="OrthoDB" id="3695375at2759"/>
<dbReference type="EMBL" id="KI963930">
    <property type="protein sequence ID" value="EUC49581.1"/>
    <property type="molecule type" value="Genomic_DNA"/>
</dbReference>
<feature type="transmembrane region" description="Helical" evidence="2">
    <location>
        <begin position="141"/>
        <end position="162"/>
    </location>
</feature>
<organism evidence="3 4">
    <name type="scientific">Bipolaris oryzae ATCC 44560</name>
    <dbReference type="NCBI Taxonomy" id="930090"/>
    <lineage>
        <taxon>Eukaryota</taxon>
        <taxon>Fungi</taxon>
        <taxon>Dikarya</taxon>
        <taxon>Ascomycota</taxon>
        <taxon>Pezizomycotina</taxon>
        <taxon>Dothideomycetes</taxon>
        <taxon>Pleosporomycetidae</taxon>
        <taxon>Pleosporales</taxon>
        <taxon>Pleosporineae</taxon>
        <taxon>Pleosporaceae</taxon>
        <taxon>Bipolaris</taxon>
    </lineage>
</organism>
<feature type="compositionally biased region" description="Basic residues" evidence="1">
    <location>
        <begin position="1"/>
        <end position="18"/>
    </location>
</feature>
<sequence length="219" mass="24607">MGKNRNRNRNKNRAKKAKGGGGEDGETSKTPAKILVDKQKDVKEPEKRGASDEQDAALLEAPIGNSKARRDSVISSTSESAADQVHVVAQVTPRSGWNFRIRLWLWLWRSWPCRLLRWTYCFLLALVRIDWNDQRRAADLLLAVGLAGSVVFGVCLVVDFVVKHSEELRAVFPAKWFLEAFSGIRVKVSVLQVHCQKVLRGDKPWVAAWSAYPNPEDGT</sequence>
<protein>
    <submittedName>
        <fullName evidence="3">Uncharacterized protein</fullName>
    </submittedName>
</protein>
<reference evidence="3 4" key="1">
    <citation type="journal article" date="2013" name="PLoS Genet.">
        <title>Comparative genome structure, secondary metabolite, and effector coding capacity across Cochliobolus pathogens.</title>
        <authorList>
            <person name="Condon B.J."/>
            <person name="Leng Y."/>
            <person name="Wu D."/>
            <person name="Bushley K.E."/>
            <person name="Ohm R.A."/>
            <person name="Otillar R."/>
            <person name="Martin J."/>
            <person name="Schackwitz W."/>
            <person name="Grimwood J."/>
            <person name="MohdZainudin N."/>
            <person name="Xue C."/>
            <person name="Wang R."/>
            <person name="Manning V.A."/>
            <person name="Dhillon B."/>
            <person name="Tu Z.J."/>
            <person name="Steffenson B.J."/>
            <person name="Salamov A."/>
            <person name="Sun H."/>
            <person name="Lowry S."/>
            <person name="LaButti K."/>
            <person name="Han J."/>
            <person name="Copeland A."/>
            <person name="Lindquist E."/>
            <person name="Barry K."/>
            <person name="Schmutz J."/>
            <person name="Baker S.E."/>
            <person name="Ciuffetti L.M."/>
            <person name="Grigoriev I.V."/>
            <person name="Zhong S."/>
            <person name="Turgeon B.G."/>
        </authorList>
    </citation>
    <scope>NUCLEOTIDE SEQUENCE [LARGE SCALE GENOMIC DNA]</scope>
    <source>
        <strain evidence="3 4">ATCC 44560</strain>
    </source>
</reference>
<dbReference type="KEGG" id="bor:COCMIDRAFT_84181"/>